<evidence type="ECO:0000259" key="2">
    <source>
        <dbReference type="Pfam" id="PF10536"/>
    </source>
</evidence>
<accession>A0A438GFZ6</accession>
<dbReference type="GO" id="GO:0010073">
    <property type="term" value="P:meristem maintenance"/>
    <property type="evidence" value="ECO:0007669"/>
    <property type="project" value="InterPro"/>
</dbReference>
<gene>
    <name evidence="3" type="primary">MAIL3_105</name>
    <name evidence="3" type="ORF">CK203_059843</name>
</gene>
<dbReference type="Proteomes" id="UP000288805">
    <property type="component" value="Unassembled WGS sequence"/>
</dbReference>
<feature type="domain" description="Aminotransferase-like plant mobile" evidence="2">
    <location>
        <begin position="98"/>
        <end position="191"/>
    </location>
</feature>
<sequence length="281" mass="32772">MGKTKKEDNVMMIVYEPRMSIMMIIRDREGEEYTPYVDAKINANVVKPGSHEVVLYDHFQGLFHVKANRGSKKTSSSRRTYRVNLCGRPKSTRLHNEMDIREGTPNRSIGPQWRVSLSLSHNPSPHVLTFYQDQLDAQTRDQVLWEPYTTDLIAHLLAICQADEEIWRTMSPLICFDIIEWHRPEQVLRQFRDGHRVHLTHEPSTSLGPSMRPPSLITPIRTYSPPSPPSSQPSISLDAPPPIIKEQLMPHDYMYGYLEDIDLYMYVEFYLHQFHLTRQVM</sequence>
<evidence type="ECO:0000313" key="3">
    <source>
        <dbReference type="EMBL" id="RVW71132.1"/>
    </source>
</evidence>
<protein>
    <submittedName>
        <fullName evidence="3">Serine/threonine-protein phosphatase 7 long form-like</fullName>
    </submittedName>
</protein>
<evidence type="ECO:0000256" key="1">
    <source>
        <dbReference type="SAM" id="MobiDB-lite"/>
    </source>
</evidence>
<reference evidence="3 4" key="1">
    <citation type="journal article" date="2018" name="PLoS Genet.">
        <title>Population sequencing reveals clonal diversity and ancestral inbreeding in the grapevine cultivar Chardonnay.</title>
        <authorList>
            <person name="Roach M.J."/>
            <person name="Johnson D.L."/>
            <person name="Bohlmann J."/>
            <person name="van Vuuren H.J."/>
            <person name="Jones S.J."/>
            <person name="Pretorius I.S."/>
            <person name="Schmidt S.A."/>
            <person name="Borneman A.R."/>
        </authorList>
    </citation>
    <scope>NUCLEOTIDE SEQUENCE [LARGE SCALE GENOMIC DNA]</scope>
    <source>
        <strain evidence="4">cv. Chardonnay</strain>
        <tissue evidence="3">Leaf</tissue>
    </source>
</reference>
<organism evidence="3 4">
    <name type="scientific">Vitis vinifera</name>
    <name type="common">Grape</name>
    <dbReference type="NCBI Taxonomy" id="29760"/>
    <lineage>
        <taxon>Eukaryota</taxon>
        <taxon>Viridiplantae</taxon>
        <taxon>Streptophyta</taxon>
        <taxon>Embryophyta</taxon>
        <taxon>Tracheophyta</taxon>
        <taxon>Spermatophyta</taxon>
        <taxon>Magnoliopsida</taxon>
        <taxon>eudicotyledons</taxon>
        <taxon>Gunneridae</taxon>
        <taxon>Pentapetalae</taxon>
        <taxon>rosids</taxon>
        <taxon>Vitales</taxon>
        <taxon>Vitaceae</taxon>
        <taxon>Viteae</taxon>
        <taxon>Vitis</taxon>
    </lineage>
</organism>
<dbReference type="InterPro" id="IPR044824">
    <property type="entry name" value="MAIN-like"/>
</dbReference>
<dbReference type="PANTHER" id="PTHR46033">
    <property type="entry name" value="PROTEIN MAIN-LIKE 2"/>
    <property type="match status" value="1"/>
</dbReference>
<proteinExistence type="predicted"/>
<dbReference type="InterPro" id="IPR019557">
    <property type="entry name" value="AminoTfrase-like_pln_mobile"/>
</dbReference>
<dbReference type="EMBL" id="QGNW01000445">
    <property type="protein sequence ID" value="RVW71132.1"/>
    <property type="molecule type" value="Genomic_DNA"/>
</dbReference>
<name>A0A438GFZ6_VITVI</name>
<dbReference type="AlphaFoldDB" id="A0A438GFZ6"/>
<comment type="caution">
    <text evidence="3">The sequence shown here is derived from an EMBL/GenBank/DDBJ whole genome shotgun (WGS) entry which is preliminary data.</text>
</comment>
<feature type="region of interest" description="Disordered" evidence="1">
    <location>
        <begin position="218"/>
        <end position="238"/>
    </location>
</feature>
<dbReference type="Pfam" id="PF10536">
    <property type="entry name" value="PMD"/>
    <property type="match status" value="1"/>
</dbReference>
<dbReference type="PANTHER" id="PTHR46033:SF8">
    <property type="entry name" value="PROTEIN MAINTENANCE OF MERISTEMS-LIKE"/>
    <property type="match status" value="1"/>
</dbReference>
<evidence type="ECO:0000313" key="4">
    <source>
        <dbReference type="Proteomes" id="UP000288805"/>
    </source>
</evidence>